<evidence type="ECO:0000256" key="1">
    <source>
        <dbReference type="SAM" id="MobiDB-lite"/>
    </source>
</evidence>
<dbReference type="AlphaFoldDB" id="A0A7S4C047"/>
<accession>A0A7S4C047</accession>
<protein>
    <submittedName>
        <fullName evidence="2">Uncharacterized protein</fullName>
    </submittedName>
</protein>
<proteinExistence type="predicted"/>
<feature type="compositionally biased region" description="Low complexity" evidence="1">
    <location>
        <begin position="1"/>
        <end position="25"/>
    </location>
</feature>
<gene>
    <name evidence="2" type="ORF">PCAR00345_LOCUS35483</name>
</gene>
<organism evidence="2">
    <name type="scientific">Chrysotila carterae</name>
    <name type="common">Marine alga</name>
    <name type="synonym">Syracosphaera carterae</name>
    <dbReference type="NCBI Taxonomy" id="13221"/>
    <lineage>
        <taxon>Eukaryota</taxon>
        <taxon>Haptista</taxon>
        <taxon>Haptophyta</taxon>
        <taxon>Prymnesiophyceae</taxon>
        <taxon>Isochrysidales</taxon>
        <taxon>Isochrysidaceae</taxon>
        <taxon>Chrysotila</taxon>
    </lineage>
</organism>
<sequence>MANPAAAAAPASCPAPADGPNAEAAASDRAEHHLLFQRKLKETLEAKMRMNTTLLMEQGAVVICMVLSQWTSWRQRRGEERAVRTARGPGSRGRSIALSASPLGRCLITSVVGRQPVPLASTHCPSLVTTVERAFRRDLAHSHRRLLQKLGFERQLPFSLLVVFRLMCTACAKVHAARREVFVLSDQAQVQLALPQARQNEVCKNHDDNE</sequence>
<name>A0A7S4C047_CHRCT</name>
<reference evidence="2" key="1">
    <citation type="submission" date="2021-01" db="EMBL/GenBank/DDBJ databases">
        <authorList>
            <person name="Corre E."/>
            <person name="Pelletier E."/>
            <person name="Niang G."/>
            <person name="Scheremetjew M."/>
            <person name="Finn R."/>
            <person name="Kale V."/>
            <person name="Holt S."/>
            <person name="Cochrane G."/>
            <person name="Meng A."/>
            <person name="Brown T."/>
            <person name="Cohen L."/>
        </authorList>
    </citation>
    <scope>NUCLEOTIDE SEQUENCE</scope>
    <source>
        <strain evidence="2">CCMP645</strain>
    </source>
</reference>
<feature type="region of interest" description="Disordered" evidence="1">
    <location>
        <begin position="1"/>
        <end position="28"/>
    </location>
</feature>
<dbReference type="EMBL" id="HBIZ01055628">
    <property type="protein sequence ID" value="CAE0782780.1"/>
    <property type="molecule type" value="Transcribed_RNA"/>
</dbReference>
<evidence type="ECO:0000313" key="2">
    <source>
        <dbReference type="EMBL" id="CAE0782780.1"/>
    </source>
</evidence>